<comment type="caution">
    <text evidence="3">The sequence shown here is derived from an EMBL/GenBank/DDBJ whole genome shotgun (WGS) entry which is preliminary data.</text>
</comment>
<accession>A0A6V7UL84</accession>
<protein>
    <submittedName>
        <fullName evidence="3">Uncharacterized protein</fullName>
    </submittedName>
</protein>
<gene>
    <name evidence="3" type="ORF">MENT_LOCUS14430</name>
</gene>
<reference evidence="3 4" key="1">
    <citation type="submission" date="2020-08" db="EMBL/GenBank/DDBJ databases">
        <authorList>
            <person name="Koutsovoulos G."/>
            <person name="Danchin GJ E."/>
        </authorList>
    </citation>
    <scope>NUCLEOTIDE SEQUENCE [LARGE SCALE GENOMIC DNA]</scope>
</reference>
<proteinExistence type="predicted"/>
<evidence type="ECO:0000313" key="4">
    <source>
        <dbReference type="Proteomes" id="UP000580250"/>
    </source>
</evidence>
<feature type="region of interest" description="Disordered" evidence="1">
    <location>
        <begin position="92"/>
        <end position="111"/>
    </location>
</feature>
<feature type="chain" id="PRO_5027846022" evidence="2">
    <location>
        <begin position="18"/>
        <end position="111"/>
    </location>
</feature>
<dbReference type="AlphaFoldDB" id="A0A6V7UL84"/>
<feature type="signal peptide" evidence="2">
    <location>
        <begin position="1"/>
        <end position="17"/>
    </location>
</feature>
<name>A0A6V7UL84_MELEN</name>
<sequence>MKLILLVFIQLFGIALALWPHCDEYGECPVGLICRPDGWCTLAPPPTTTTEKTTPKKEKCCTRRGRRVNCFGCPNGFECHRGDHYCHPVNPTTTTKKTTPKKGMPDFKYLK</sequence>
<dbReference type="Proteomes" id="UP000580250">
    <property type="component" value="Unassembled WGS sequence"/>
</dbReference>
<evidence type="ECO:0000256" key="1">
    <source>
        <dbReference type="SAM" id="MobiDB-lite"/>
    </source>
</evidence>
<evidence type="ECO:0000313" key="3">
    <source>
        <dbReference type="EMBL" id="CAD2160732.1"/>
    </source>
</evidence>
<organism evidence="3 4">
    <name type="scientific">Meloidogyne enterolobii</name>
    <name type="common">Root-knot nematode worm</name>
    <name type="synonym">Meloidogyne mayaguensis</name>
    <dbReference type="NCBI Taxonomy" id="390850"/>
    <lineage>
        <taxon>Eukaryota</taxon>
        <taxon>Metazoa</taxon>
        <taxon>Ecdysozoa</taxon>
        <taxon>Nematoda</taxon>
        <taxon>Chromadorea</taxon>
        <taxon>Rhabditida</taxon>
        <taxon>Tylenchina</taxon>
        <taxon>Tylenchomorpha</taxon>
        <taxon>Tylenchoidea</taxon>
        <taxon>Meloidogynidae</taxon>
        <taxon>Meloidogyninae</taxon>
        <taxon>Meloidogyne</taxon>
    </lineage>
</organism>
<dbReference type="EMBL" id="CAJEWN010000081">
    <property type="protein sequence ID" value="CAD2160732.1"/>
    <property type="molecule type" value="Genomic_DNA"/>
</dbReference>
<keyword evidence="2" id="KW-0732">Signal</keyword>
<evidence type="ECO:0000256" key="2">
    <source>
        <dbReference type="SAM" id="SignalP"/>
    </source>
</evidence>